<dbReference type="GO" id="GO:0015629">
    <property type="term" value="C:actin cytoskeleton"/>
    <property type="evidence" value="ECO:0007669"/>
    <property type="project" value="InterPro"/>
</dbReference>
<dbReference type="OrthoDB" id="10249245at2759"/>
<dbReference type="Gene3D" id="3.40.20.10">
    <property type="entry name" value="Severin"/>
    <property type="match status" value="1"/>
</dbReference>
<organism evidence="4 5">
    <name type="scientific">Perkinsus chesapeaki</name>
    <name type="common">Clam parasite</name>
    <name type="synonym">Perkinsus andrewsi</name>
    <dbReference type="NCBI Taxonomy" id="330153"/>
    <lineage>
        <taxon>Eukaryota</taxon>
        <taxon>Sar</taxon>
        <taxon>Alveolata</taxon>
        <taxon>Perkinsozoa</taxon>
        <taxon>Perkinsea</taxon>
        <taxon>Perkinsida</taxon>
        <taxon>Perkinsidae</taxon>
        <taxon>Perkinsus</taxon>
    </lineage>
</organism>
<dbReference type="EMBL" id="JAAPAO010000960">
    <property type="protein sequence ID" value="KAF4652129.1"/>
    <property type="molecule type" value="Genomic_DNA"/>
</dbReference>
<feature type="domain" description="ADF-H" evidence="3">
    <location>
        <begin position="3"/>
        <end position="135"/>
    </location>
</feature>
<dbReference type="GO" id="GO:0030042">
    <property type="term" value="P:actin filament depolymerization"/>
    <property type="evidence" value="ECO:0007669"/>
    <property type="project" value="InterPro"/>
</dbReference>
<dbReference type="SMART" id="SM00102">
    <property type="entry name" value="ADF"/>
    <property type="match status" value="1"/>
</dbReference>
<dbReference type="SUPFAM" id="SSF55753">
    <property type="entry name" value="Actin depolymerizing proteins"/>
    <property type="match status" value="1"/>
</dbReference>
<protein>
    <submittedName>
        <fullName evidence="4">Cofilin</fullName>
    </submittedName>
</protein>
<dbReference type="Pfam" id="PF00241">
    <property type="entry name" value="Cofilin_ADF"/>
    <property type="match status" value="1"/>
</dbReference>
<keyword evidence="5" id="KW-1185">Reference proteome</keyword>
<keyword evidence="2" id="KW-0009">Actin-binding</keyword>
<dbReference type="PROSITE" id="PS51263">
    <property type="entry name" value="ADF_H"/>
    <property type="match status" value="1"/>
</dbReference>
<dbReference type="PANTHER" id="PTHR11913">
    <property type="entry name" value="COFILIN-RELATED"/>
    <property type="match status" value="1"/>
</dbReference>
<proteinExistence type="inferred from homology"/>
<gene>
    <name evidence="4" type="primary">COF1_3</name>
    <name evidence="4" type="ORF">FOL47_011258</name>
</gene>
<evidence type="ECO:0000313" key="4">
    <source>
        <dbReference type="EMBL" id="KAF4652129.1"/>
    </source>
</evidence>
<evidence type="ECO:0000259" key="3">
    <source>
        <dbReference type="PROSITE" id="PS51263"/>
    </source>
</evidence>
<dbReference type="InterPro" id="IPR002108">
    <property type="entry name" value="ADF-H"/>
</dbReference>
<comment type="similarity">
    <text evidence="1">Belongs to the actin-binding proteins ADF family.</text>
</comment>
<evidence type="ECO:0000256" key="2">
    <source>
        <dbReference type="ARBA" id="ARBA00023203"/>
    </source>
</evidence>
<accession>A0A7J6KZX8</accession>
<reference evidence="4 5" key="1">
    <citation type="submission" date="2020-04" db="EMBL/GenBank/DDBJ databases">
        <title>Perkinsus chesapeaki whole genome sequence.</title>
        <authorList>
            <person name="Bogema D.R."/>
        </authorList>
    </citation>
    <scope>NUCLEOTIDE SEQUENCE [LARGE SCALE GENOMIC DNA]</scope>
    <source>
        <strain evidence="4">ATCC PRA-425</strain>
    </source>
</reference>
<name>A0A7J6KZX8_PERCH</name>
<dbReference type="GO" id="GO:0003779">
    <property type="term" value="F:actin binding"/>
    <property type="evidence" value="ECO:0007669"/>
    <property type="project" value="UniProtKB-KW"/>
</dbReference>
<dbReference type="InterPro" id="IPR017904">
    <property type="entry name" value="ADF/Cofilin"/>
</dbReference>
<comment type="caution">
    <text evidence="4">The sequence shown here is derived from an EMBL/GenBank/DDBJ whole genome shotgun (WGS) entry which is preliminary data.</text>
</comment>
<dbReference type="InterPro" id="IPR029006">
    <property type="entry name" value="ADF-H/Gelsolin-like_dom_sf"/>
</dbReference>
<evidence type="ECO:0000313" key="5">
    <source>
        <dbReference type="Proteomes" id="UP000591131"/>
    </source>
</evidence>
<evidence type="ECO:0000256" key="1">
    <source>
        <dbReference type="ARBA" id="ARBA00006844"/>
    </source>
</evidence>
<dbReference type="AlphaFoldDB" id="A0A7J6KZX8"/>
<sequence length="135" mass="15616">MAGIAIDDECIARFNNLKENHDKRYIIYKLNDSRVVVDSEGDRGQKYDDFYRAILTSGEPRFGVIDFEFDNKKTRDREQGLVLVSWFPETAAPAMRVKFGPVRHEMTRVLSGIDRTVDATENVELDFDAVRLHFL</sequence>
<dbReference type="Proteomes" id="UP000591131">
    <property type="component" value="Unassembled WGS sequence"/>
</dbReference>